<reference evidence="1 2" key="1">
    <citation type="submission" date="2019-11" db="EMBL/GenBank/DDBJ databases">
        <title>Draft genome sequences of five Paenibacillus species of dairy origin.</title>
        <authorList>
            <person name="Olajide A.M."/>
            <person name="Chen S."/>
            <person name="Lapointe G."/>
        </authorList>
    </citation>
    <scope>NUCLEOTIDE SEQUENCE [LARGE SCALE GENOMIC DNA]</scope>
    <source>
        <strain evidence="1 2">2CS3</strain>
    </source>
</reference>
<dbReference type="Proteomes" id="UP000450917">
    <property type="component" value="Unassembled WGS sequence"/>
</dbReference>
<gene>
    <name evidence="1" type="ORF">GNP93_24455</name>
</gene>
<name>A0A7X3CW44_9BACL</name>
<accession>A0A7X3CW44</accession>
<dbReference type="EMBL" id="WNZX01000032">
    <property type="protein sequence ID" value="MUG73764.1"/>
    <property type="molecule type" value="Genomic_DNA"/>
</dbReference>
<protein>
    <submittedName>
        <fullName evidence="1">Uncharacterized protein</fullName>
    </submittedName>
</protein>
<proteinExistence type="predicted"/>
<evidence type="ECO:0000313" key="1">
    <source>
        <dbReference type="EMBL" id="MUG73764.1"/>
    </source>
</evidence>
<organism evidence="1 2">
    <name type="scientific">Paenibacillus validus</name>
    <dbReference type="NCBI Taxonomy" id="44253"/>
    <lineage>
        <taxon>Bacteria</taxon>
        <taxon>Bacillati</taxon>
        <taxon>Bacillota</taxon>
        <taxon>Bacilli</taxon>
        <taxon>Bacillales</taxon>
        <taxon>Paenibacillaceae</taxon>
        <taxon>Paenibacillus</taxon>
    </lineage>
</organism>
<sequence length="72" mass="8631">MVNRHSGRTQLDDMEKRILQLGVKNRRLMRDIMQNAEALRATKEAVMISKTHMHQLWQQLNELRILHHCPYP</sequence>
<keyword evidence="2" id="KW-1185">Reference proteome</keyword>
<dbReference type="AlphaFoldDB" id="A0A7X3CW44"/>
<evidence type="ECO:0000313" key="2">
    <source>
        <dbReference type="Proteomes" id="UP000450917"/>
    </source>
</evidence>
<comment type="caution">
    <text evidence="1">The sequence shown here is derived from an EMBL/GenBank/DDBJ whole genome shotgun (WGS) entry which is preliminary data.</text>
</comment>